<dbReference type="Pfam" id="PF04965">
    <property type="entry name" value="GPW_gp25"/>
    <property type="match status" value="1"/>
</dbReference>
<dbReference type="EMBL" id="JBGUAW010000003">
    <property type="protein sequence ID" value="MFA9460265.1"/>
    <property type="molecule type" value="Genomic_DNA"/>
</dbReference>
<reference evidence="2 3" key="1">
    <citation type="submission" date="2024-08" db="EMBL/GenBank/DDBJ databases">
        <title>Whole-genome sequencing of halo(alkali)philic microorganisms from hypersaline lakes.</title>
        <authorList>
            <person name="Sorokin D.Y."/>
            <person name="Merkel A.Y."/>
            <person name="Messina E."/>
            <person name="Yakimov M."/>
        </authorList>
    </citation>
    <scope>NUCLEOTIDE SEQUENCE [LARGE SCALE GENOMIC DNA]</scope>
    <source>
        <strain evidence="2 3">Cl-TMA</strain>
    </source>
</reference>
<feature type="domain" description="IraD/Gp25-like" evidence="1">
    <location>
        <begin position="28"/>
        <end position="116"/>
    </location>
</feature>
<protein>
    <submittedName>
        <fullName evidence="2">Type VI secretion system baseplate subunit TssE</fullName>
    </submittedName>
</protein>
<dbReference type="Gene3D" id="3.10.450.40">
    <property type="match status" value="1"/>
</dbReference>
<dbReference type="InterPro" id="IPR053176">
    <property type="entry name" value="T6SS_TssE1-like"/>
</dbReference>
<evidence type="ECO:0000259" key="1">
    <source>
        <dbReference type="Pfam" id="PF04965"/>
    </source>
</evidence>
<dbReference type="SUPFAM" id="SSF160719">
    <property type="entry name" value="gpW/gp25-like"/>
    <property type="match status" value="1"/>
</dbReference>
<proteinExistence type="predicted"/>
<evidence type="ECO:0000313" key="3">
    <source>
        <dbReference type="Proteomes" id="UP001575181"/>
    </source>
</evidence>
<sequence length="139" mass="15403">MREKRLFERLTESELPAAWGRPDPEHGLRRSVTAHLGRLLNTRRGTVATDPEMGVPDWSHLAGSVSAPEGEALAAAIRAYLERYEPRLVGVSVEFGGADPDLLGLMFRITGTLEVDGRSVPFRMRTQMQPHGAFHDQTV</sequence>
<dbReference type="Proteomes" id="UP001575181">
    <property type="component" value="Unassembled WGS sequence"/>
</dbReference>
<dbReference type="RefSeq" id="WP_373655049.1">
    <property type="nucleotide sequence ID" value="NZ_JBGUAW010000003.1"/>
</dbReference>
<gene>
    <name evidence="2" type="primary">tssE</name>
    <name evidence="2" type="ORF">ACERLL_05435</name>
</gene>
<comment type="caution">
    <text evidence="2">The sequence shown here is derived from an EMBL/GenBank/DDBJ whole genome shotgun (WGS) entry which is preliminary data.</text>
</comment>
<keyword evidence="3" id="KW-1185">Reference proteome</keyword>
<dbReference type="PANTHER" id="PTHR38595:SF2">
    <property type="entry name" value="TYPE VI SECRETION SYSTEM BASEPLATE SUBUNIT TSSE"/>
    <property type="match status" value="1"/>
</dbReference>
<evidence type="ECO:0000313" key="2">
    <source>
        <dbReference type="EMBL" id="MFA9460265.1"/>
    </source>
</evidence>
<dbReference type="InterPro" id="IPR007048">
    <property type="entry name" value="IraD/Gp25-like"/>
</dbReference>
<accession>A0ABV4TVY7</accession>
<organism evidence="2 3">
    <name type="scientific">Thiohalorhabdus methylotrophus</name>
    <dbReference type="NCBI Taxonomy" id="3242694"/>
    <lineage>
        <taxon>Bacteria</taxon>
        <taxon>Pseudomonadati</taxon>
        <taxon>Pseudomonadota</taxon>
        <taxon>Gammaproteobacteria</taxon>
        <taxon>Thiohalorhabdales</taxon>
        <taxon>Thiohalorhabdaceae</taxon>
        <taxon>Thiohalorhabdus</taxon>
    </lineage>
</organism>
<dbReference type="PANTHER" id="PTHR38595">
    <property type="entry name" value="CYTOPLASMIC PROTEIN-RELATED"/>
    <property type="match status" value="1"/>
</dbReference>
<name>A0ABV4TVY7_9GAMM</name>
<dbReference type="InterPro" id="IPR017737">
    <property type="entry name" value="TssE1-like"/>
</dbReference>
<dbReference type="NCBIfam" id="TIGR03357">
    <property type="entry name" value="VI_zyme"/>
    <property type="match status" value="1"/>
</dbReference>